<dbReference type="NCBIfam" id="TIGR03921">
    <property type="entry name" value="T7SS_mycosin"/>
    <property type="match status" value="1"/>
</dbReference>
<dbReference type="Pfam" id="PF00082">
    <property type="entry name" value="Peptidase_S8"/>
    <property type="match status" value="1"/>
</dbReference>
<gene>
    <name evidence="13" type="primary">mycP</name>
    <name evidence="13" type="ORF">EF294_16790</name>
</gene>
<evidence type="ECO:0000256" key="11">
    <source>
        <dbReference type="SAM" id="Phobius"/>
    </source>
</evidence>
<evidence type="ECO:0000256" key="6">
    <source>
        <dbReference type="ARBA" id="ARBA00022801"/>
    </source>
</evidence>
<dbReference type="GO" id="GO:0006508">
    <property type="term" value="P:proteolysis"/>
    <property type="evidence" value="ECO:0007669"/>
    <property type="project" value="UniProtKB-KW"/>
</dbReference>
<evidence type="ECO:0000256" key="10">
    <source>
        <dbReference type="PROSITE-ProRule" id="PRU01240"/>
    </source>
</evidence>
<dbReference type="InterPro" id="IPR015500">
    <property type="entry name" value="Peptidase_S8_subtilisin-rel"/>
</dbReference>
<dbReference type="PANTHER" id="PTHR43806">
    <property type="entry name" value="PEPTIDASE S8"/>
    <property type="match status" value="1"/>
</dbReference>
<dbReference type="InterPro" id="IPR023834">
    <property type="entry name" value="T7SS_pept_S8A_mycosin"/>
</dbReference>
<keyword evidence="5 11" id="KW-0812">Transmembrane</keyword>
<keyword evidence="3" id="KW-1003">Cell membrane</keyword>
<dbReference type="InterPro" id="IPR022398">
    <property type="entry name" value="Peptidase_S8_His-AS"/>
</dbReference>
<evidence type="ECO:0000256" key="7">
    <source>
        <dbReference type="ARBA" id="ARBA00022825"/>
    </source>
</evidence>
<feature type="domain" description="Peptidase S8/S53" evidence="12">
    <location>
        <begin position="93"/>
        <end position="390"/>
    </location>
</feature>
<proteinExistence type="inferred from homology"/>
<dbReference type="AlphaFoldDB" id="A0A3N4G7J2"/>
<dbReference type="OrthoDB" id="9798386at2"/>
<accession>A0A3N4G7J2</accession>
<keyword evidence="6 10" id="KW-0378">Hydrolase</keyword>
<keyword evidence="14" id="KW-1185">Reference proteome</keyword>
<evidence type="ECO:0000256" key="4">
    <source>
        <dbReference type="ARBA" id="ARBA00022670"/>
    </source>
</evidence>
<dbReference type="Proteomes" id="UP000267536">
    <property type="component" value="Unassembled WGS sequence"/>
</dbReference>
<comment type="subcellular location">
    <subcellularLocation>
        <location evidence="1">Cell membrane</location>
        <topology evidence="1">Single-pass membrane protein</topology>
    </subcellularLocation>
</comment>
<evidence type="ECO:0000256" key="1">
    <source>
        <dbReference type="ARBA" id="ARBA00004162"/>
    </source>
</evidence>
<dbReference type="GO" id="GO:0005886">
    <property type="term" value="C:plasma membrane"/>
    <property type="evidence" value="ECO:0007669"/>
    <property type="project" value="UniProtKB-SubCell"/>
</dbReference>
<sequence>MTLPIRVRRTIVAIAHLATVLVLVLIGTGPAAALTPPLIAAGGAPSGPVGPTDKTKQQQQCATPVLAVGTDLSQVDPTGFAVNYRAAWTYSTGAGQTVAVIDTGVHRQPRLRKVIGGGDYVGSGDGLTDCDSHGTLVAGLIAARPSTADSFSGIAPDATILSIRQNSDSYQVDGNNGDGSDAVSSGYGNTTTLAYAITRAVSLGATVINISAAACGTTGSPVDDALLGRAVRAAYQRNVVVVAAAGNADKDRCPQNPGVDPNVPRATEWSRMTTYASPAWFSDYVLSVGNVTADDEPASSSLTGPWVSVAAPGDNVVSLSSTGSGLVNRQVIKGAQSSFNGTSFAAAVVSGVVALVRAEHPTMSAGEVIELIKRTAHTGGRGPDMATGYGLVDPIAAVDPDQPRASNLVLQKQIAGPVPPDQAATRTRDIALVVGGVSVFLIAAAWALFTPLRRTRDEKTAYRDIDEH</sequence>
<feature type="active site" description="Charge relay system" evidence="10">
    <location>
        <position position="133"/>
    </location>
</feature>
<evidence type="ECO:0000256" key="2">
    <source>
        <dbReference type="ARBA" id="ARBA00011073"/>
    </source>
</evidence>
<dbReference type="Gene3D" id="3.40.50.200">
    <property type="entry name" value="Peptidase S8/S53 domain"/>
    <property type="match status" value="1"/>
</dbReference>
<evidence type="ECO:0000256" key="8">
    <source>
        <dbReference type="ARBA" id="ARBA00022989"/>
    </source>
</evidence>
<evidence type="ECO:0000259" key="12">
    <source>
        <dbReference type="Pfam" id="PF00082"/>
    </source>
</evidence>
<comment type="caution">
    <text evidence="13">The sequence shown here is derived from an EMBL/GenBank/DDBJ whole genome shotgun (WGS) entry which is preliminary data.</text>
</comment>
<feature type="active site" description="Charge relay system" evidence="10">
    <location>
        <position position="102"/>
    </location>
</feature>
<keyword evidence="7 10" id="KW-0720">Serine protease</keyword>
<evidence type="ECO:0000313" key="13">
    <source>
        <dbReference type="EMBL" id="RPA58058.1"/>
    </source>
</evidence>
<dbReference type="InterPro" id="IPR036852">
    <property type="entry name" value="Peptidase_S8/S53_dom_sf"/>
</dbReference>
<dbReference type="PANTHER" id="PTHR43806:SF11">
    <property type="entry name" value="CEREVISIN-RELATED"/>
    <property type="match status" value="1"/>
</dbReference>
<evidence type="ECO:0000256" key="9">
    <source>
        <dbReference type="ARBA" id="ARBA00023136"/>
    </source>
</evidence>
<protein>
    <submittedName>
        <fullName evidence="13">Type VII secretion-associated serine protease mycosin</fullName>
    </submittedName>
</protein>
<keyword evidence="9 11" id="KW-0472">Membrane</keyword>
<dbReference type="InterPro" id="IPR050131">
    <property type="entry name" value="Peptidase_S8_subtilisin-like"/>
</dbReference>
<organism evidence="13 14">
    <name type="scientific">Gordonia oryzae</name>
    <dbReference type="NCBI Taxonomy" id="2487349"/>
    <lineage>
        <taxon>Bacteria</taxon>
        <taxon>Bacillati</taxon>
        <taxon>Actinomycetota</taxon>
        <taxon>Actinomycetes</taxon>
        <taxon>Mycobacteriales</taxon>
        <taxon>Gordoniaceae</taxon>
        <taxon>Gordonia</taxon>
    </lineage>
</organism>
<evidence type="ECO:0000313" key="14">
    <source>
        <dbReference type="Proteomes" id="UP000267536"/>
    </source>
</evidence>
<dbReference type="EMBL" id="RKMH01000013">
    <property type="protein sequence ID" value="RPA58058.1"/>
    <property type="molecule type" value="Genomic_DNA"/>
</dbReference>
<dbReference type="PROSITE" id="PS51892">
    <property type="entry name" value="SUBTILASE"/>
    <property type="match status" value="1"/>
</dbReference>
<dbReference type="PROSITE" id="PS00137">
    <property type="entry name" value="SUBTILASE_HIS"/>
    <property type="match status" value="1"/>
</dbReference>
<feature type="active site" description="Charge relay system" evidence="10">
    <location>
        <position position="343"/>
    </location>
</feature>
<dbReference type="GO" id="GO:0004252">
    <property type="term" value="F:serine-type endopeptidase activity"/>
    <property type="evidence" value="ECO:0007669"/>
    <property type="project" value="UniProtKB-UniRule"/>
</dbReference>
<name>A0A3N4G7J2_9ACTN</name>
<reference evidence="13 14" key="1">
    <citation type="submission" date="2018-11" db="EMBL/GenBank/DDBJ databases">
        <title>Draft genome sequence of Gordonia sp. RS15-1S isolated from rice stems.</title>
        <authorList>
            <person name="Muangham S."/>
        </authorList>
    </citation>
    <scope>NUCLEOTIDE SEQUENCE [LARGE SCALE GENOMIC DNA]</scope>
    <source>
        <strain evidence="13 14">RS15-1S</strain>
    </source>
</reference>
<dbReference type="InterPro" id="IPR000209">
    <property type="entry name" value="Peptidase_S8/S53_dom"/>
</dbReference>
<comment type="similarity">
    <text evidence="2 10">Belongs to the peptidase S8 family.</text>
</comment>
<evidence type="ECO:0000256" key="5">
    <source>
        <dbReference type="ARBA" id="ARBA00022692"/>
    </source>
</evidence>
<feature type="transmembrane region" description="Helical" evidence="11">
    <location>
        <begin position="430"/>
        <end position="449"/>
    </location>
</feature>
<dbReference type="PRINTS" id="PR00723">
    <property type="entry name" value="SUBTILISIN"/>
</dbReference>
<keyword evidence="4 10" id="KW-0645">Protease</keyword>
<dbReference type="SUPFAM" id="SSF52743">
    <property type="entry name" value="Subtilisin-like"/>
    <property type="match status" value="1"/>
</dbReference>
<evidence type="ECO:0000256" key="3">
    <source>
        <dbReference type="ARBA" id="ARBA00022475"/>
    </source>
</evidence>
<dbReference type="RefSeq" id="WP_123932071.1">
    <property type="nucleotide sequence ID" value="NZ_JBPSDP010000013.1"/>
</dbReference>
<keyword evidence="8 11" id="KW-1133">Transmembrane helix</keyword>